<dbReference type="Proteomes" id="UP001442468">
    <property type="component" value="Unassembled WGS sequence"/>
</dbReference>
<proteinExistence type="predicted"/>
<sequence>MGQRCLGGAGQASNGTVGAETLHDLSLAVRENADTFITAQELIGSRQRLFKNKKRCDARGG</sequence>
<comment type="caution">
    <text evidence="1">The sequence shown here is derived from an EMBL/GenBank/DDBJ whole genome shotgun (WGS) entry which is preliminary data.</text>
</comment>
<evidence type="ECO:0000313" key="2">
    <source>
        <dbReference type="Proteomes" id="UP001442468"/>
    </source>
</evidence>
<gene>
    <name evidence="1" type="ORF">ABE960_03320</name>
</gene>
<dbReference type="RefSeq" id="WP_349760827.1">
    <property type="nucleotide sequence ID" value="NZ_JBEGCJ010000002.1"/>
</dbReference>
<accession>A0ABV1NBW8</accession>
<organism evidence="1 2">
    <name type="scientific">Halomonas aquatica</name>
    <dbReference type="NCBI Taxonomy" id="3151123"/>
    <lineage>
        <taxon>Bacteria</taxon>
        <taxon>Pseudomonadati</taxon>
        <taxon>Pseudomonadota</taxon>
        <taxon>Gammaproteobacteria</taxon>
        <taxon>Oceanospirillales</taxon>
        <taxon>Halomonadaceae</taxon>
        <taxon>Halomonas</taxon>
    </lineage>
</organism>
<protein>
    <submittedName>
        <fullName evidence="1">Uncharacterized protein</fullName>
    </submittedName>
</protein>
<name>A0ABV1NBW8_9GAMM</name>
<dbReference type="EMBL" id="JBEGCJ010000002">
    <property type="protein sequence ID" value="MEQ6916559.1"/>
    <property type="molecule type" value="Genomic_DNA"/>
</dbReference>
<evidence type="ECO:0000313" key="1">
    <source>
        <dbReference type="EMBL" id="MEQ6916559.1"/>
    </source>
</evidence>
<keyword evidence="2" id="KW-1185">Reference proteome</keyword>
<reference evidence="1 2" key="1">
    <citation type="submission" date="2024-05" db="EMBL/GenBank/DDBJ databases">
        <title>Halomonas sp. SSM6 16S ribosomal RNA gene Genome sequencing and assembly.</title>
        <authorList>
            <person name="Yook S."/>
        </authorList>
    </citation>
    <scope>NUCLEOTIDE SEQUENCE [LARGE SCALE GENOMIC DNA]</scope>
    <source>
        <strain evidence="1 2">SSM6</strain>
    </source>
</reference>